<dbReference type="Proteomes" id="UP000733611">
    <property type="component" value="Unassembled WGS sequence"/>
</dbReference>
<organism evidence="1 2">
    <name type="scientific">Candidatus Anaerobiospirillum pullicola</name>
    <dbReference type="NCBI Taxonomy" id="2838451"/>
    <lineage>
        <taxon>Bacteria</taxon>
        <taxon>Pseudomonadati</taxon>
        <taxon>Pseudomonadota</taxon>
        <taxon>Gammaproteobacteria</taxon>
        <taxon>Aeromonadales</taxon>
        <taxon>Succinivibrionaceae</taxon>
        <taxon>Anaerobiospirillum</taxon>
    </lineage>
</organism>
<name>A0A948TEV0_9GAMM</name>
<reference evidence="1" key="1">
    <citation type="journal article" date="2021" name="PeerJ">
        <title>Extensive microbial diversity within the chicken gut microbiome revealed by metagenomics and culture.</title>
        <authorList>
            <person name="Gilroy R."/>
            <person name="Ravi A."/>
            <person name="Getino M."/>
            <person name="Pursley I."/>
            <person name="Horton D.L."/>
            <person name="Alikhan N.F."/>
            <person name="Baker D."/>
            <person name="Gharbi K."/>
            <person name="Hall N."/>
            <person name="Watson M."/>
            <person name="Adriaenssens E.M."/>
            <person name="Foster-Nyarko E."/>
            <person name="Jarju S."/>
            <person name="Secka A."/>
            <person name="Antonio M."/>
            <person name="Oren A."/>
            <person name="Chaudhuri R.R."/>
            <person name="La Ragione R."/>
            <person name="Hildebrand F."/>
            <person name="Pallen M.J."/>
        </authorList>
    </citation>
    <scope>NUCLEOTIDE SEQUENCE</scope>
    <source>
        <strain evidence="1">378</strain>
    </source>
</reference>
<comment type="caution">
    <text evidence="1">The sequence shown here is derived from an EMBL/GenBank/DDBJ whole genome shotgun (WGS) entry which is preliminary data.</text>
</comment>
<dbReference type="EMBL" id="JAHLFE010000049">
    <property type="protein sequence ID" value="MBU3843765.1"/>
    <property type="molecule type" value="Genomic_DNA"/>
</dbReference>
<evidence type="ECO:0000313" key="1">
    <source>
        <dbReference type="EMBL" id="MBU3843765.1"/>
    </source>
</evidence>
<proteinExistence type="predicted"/>
<dbReference type="AlphaFoldDB" id="A0A948TEV0"/>
<accession>A0A948TEV0</accession>
<gene>
    <name evidence="1" type="ORF">H9847_02680</name>
</gene>
<sequence length="163" mass="18710">MFAVEPIAEKGQPLQYRITPDDNKLKAALTICGCSALFTTEESMGPWGCIERYQAKSVYEQRFAYLTTDHSGERLLMHNEQKWQGKLLVLFLALIGESYLKQALSPWIMAHLTSLEAALRELADLKCYPHGTRWYLKEQLSPEQREIVKALQLPLDILQNAKR</sequence>
<reference evidence="1" key="2">
    <citation type="submission" date="2021-04" db="EMBL/GenBank/DDBJ databases">
        <authorList>
            <person name="Gilroy R."/>
        </authorList>
    </citation>
    <scope>NUCLEOTIDE SEQUENCE</scope>
    <source>
        <strain evidence="1">378</strain>
    </source>
</reference>
<evidence type="ECO:0000313" key="2">
    <source>
        <dbReference type="Proteomes" id="UP000733611"/>
    </source>
</evidence>
<protein>
    <submittedName>
        <fullName evidence="1">Uncharacterized protein</fullName>
    </submittedName>
</protein>